<accession>A7K9V9</accession>
<dbReference type="KEGG" id="vg:5470962"/>
<dbReference type="GeneID" id="5470962"/>
<sequence length="95" mass="10427">MIEASVAITTAGHFRETGILDQYRDEYVALSPRTTAVCPMYVISRDGYATEQNAILTDAGLRWPMSAYIASAPVMARNTLPRSLKVVQIPAYSTT</sequence>
<dbReference type="EMBL" id="EF101928">
    <property type="protein sequence ID" value="ABT16833.1"/>
    <property type="molecule type" value="Genomic_DNA"/>
</dbReference>
<protein>
    <submittedName>
        <fullName evidence="1">Uncharacterized protein z699L</fullName>
    </submittedName>
</protein>
<name>A7K9V9_9PHYC</name>
<organism evidence="1 2">
    <name type="scientific">Chlorovirus heliozoae</name>
    <dbReference type="NCBI Taxonomy" id="322019"/>
    <lineage>
        <taxon>Viruses</taxon>
        <taxon>Varidnaviria</taxon>
        <taxon>Bamfordvirae</taxon>
        <taxon>Nucleocytoviricota</taxon>
        <taxon>Megaviricetes</taxon>
        <taxon>Algavirales</taxon>
        <taxon>Phycodnaviridae</taxon>
        <taxon>Chlorovirus</taxon>
    </lineage>
</organism>
<proteinExistence type="predicted"/>
<evidence type="ECO:0000313" key="2">
    <source>
        <dbReference type="Proteomes" id="UP000202420"/>
    </source>
</evidence>
<keyword evidence="2" id="KW-1185">Reference proteome</keyword>
<gene>
    <name evidence="1" type="primary">z699L</name>
    <name evidence="1" type="ORF">ATCV1_z699L</name>
</gene>
<evidence type="ECO:0000313" key="1">
    <source>
        <dbReference type="EMBL" id="ABT16833.1"/>
    </source>
</evidence>
<dbReference type="Proteomes" id="UP000202420">
    <property type="component" value="Segment"/>
</dbReference>
<dbReference type="RefSeq" id="YP_001427180.1">
    <property type="nucleotide sequence ID" value="NC_008724.1"/>
</dbReference>
<reference evidence="1 2" key="1">
    <citation type="submission" date="2006-09" db="EMBL/GenBank/DDBJ databases">
        <title>Sequence and annotation of the 288-kb ATCV-1 virus that infects an endosymbiotic Chlorella strain of the heliozoon Acanthocystis turfacea.</title>
        <authorList>
            <person name="Fitzgerald L.A."/>
            <person name="Graves M.V."/>
            <person name="Li X."/>
            <person name="Pfitzner A.J.P."/>
            <person name="Hartigan J."/>
            <person name="Van Etten J.L."/>
        </authorList>
    </citation>
    <scope>NUCLEOTIDE SEQUENCE [LARGE SCALE GENOMIC DNA]</scope>
    <source>
        <strain evidence="1 2">ATCV-1</strain>
    </source>
</reference>